<feature type="compositionally biased region" description="Basic and acidic residues" evidence="5">
    <location>
        <begin position="174"/>
        <end position="183"/>
    </location>
</feature>
<comment type="subcellular location">
    <subcellularLocation>
        <location evidence="1 4">Nucleus</location>
    </subcellularLocation>
</comment>
<protein>
    <submittedName>
        <fullName evidence="7">Nitric oxide synthase-interacting protein</fullName>
    </submittedName>
</protein>
<evidence type="ECO:0000256" key="4">
    <source>
        <dbReference type="PIRNR" id="PIRNR023577"/>
    </source>
</evidence>
<dbReference type="InterPro" id="IPR016818">
    <property type="entry name" value="NOSIP"/>
</dbReference>
<feature type="region of interest" description="Disordered" evidence="5">
    <location>
        <begin position="124"/>
        <end position="189"/>
    </location>
</feature>
<dbReference type="CDD" id="cd16662">
    <property type="entry name" value="RING-Ubox2_NOSIP"/>
    <property type="match status" value="1"/>
</dbReference>
<dbReference type="PANTHER" id="PTHR13063">
    <property type="entry name" value="ENOS INTERACTING PROTEIN"/>
    <property type="match status" value="1"/>
</dbReference>
<evidence type="ECO:0000256" key="1">
    <source>
        <dbReference type="ARBA" id="ARBA00004123"/>
    </source>
</evidence>
<evidence type="ECO:0000256" key="5">
    <source>
        <dbReference type="SAM" id="MobiDB-lite"/>
    </source>
</evidence>
<evidence type="ECO:0000256" key="2">
    <source>
        <dbReference type="ARBA" id="ARBA00008126"/>
    </source>
</evidence>
<comment type="similarity">
    <text evidence="2 4">Belongs to the NOSIP family.</text>
</comment>
<dbReference type="EMBL" id="HF678443">
    <property type="protein sequence ID" value="CCU09388.1"/>
    <property type="molecule type" value="Genomic_DNA"/>
</dbReference>
<feature type="compositionally biased region" description="Polar residues" evidence="5">
    <location>
        <begin position="144"/>
        <end position="154"/>
    </location>
</feature>
<dbReference type="InterPro" id="IPR013083">
    <property type="entry name" value="Znf_RING/FYVE/PHD"/>
</dbReference>
<dbReference type="PIRSF" id="PIRSF023577">
    <property type="entry name" value="ENOS_interacting"/>
    <property type="match status" value="1"/>
</dbReference>
<evidence type="ECO:0000256" key="3">
    <source>
        <dbReference type="ARBA" id="ARBA00023242"/>
    </source>
</evidence>
<evidence type="ECO:0000259" key="6">
    <source>
        <dbReference type="Pfam" id="PF15906"/>
    </source>
</evidence>
<dbReference type="GO" id="GO:0005634">
    <property type="term" value="C:nucleus"/>
    <property type="evidence" value="ECO:0007669"/>
    <property type="project" value="UniProtKB-SubCell"/>
</dbReference>
<dbReference type="Pfam" id="PF15906">
    <property type="entry name" value="zf-NOSIP"/>
    <property type="match status" value="1"/>
</dbReference>
<feature type="region of interest" description="Disordered" evidence="5">
    <location>
        <begin position="86"/>
        <end position="107"/>
    </location>
</feature>
<dbReference type="GO" id="GO:0061630">
    <property type="term" value="F:ubiquitin protein ligase activity"/>
    <property type="evidence" value="ECO:0007669"/>
    <property type="project" value="InterPro"/>
</dbReference>
<name>X5J5Z3_SUBDO</name>
<feature type="compositionally biased region" description="Basic and acidic residues" evidence="5">
    <location>
        <begin position="134"/>
        <end position="143"/>
    </location>
</feature>
<feature type="domain" description="Nitric oxide synthase-interacting protein zinc-finger" evidence="6">
    <location>
        <begin position="4"/>
        <end position="78"/>
    </location>
</feature>
<dbReference type="AlphaFoldDB" id="X5J5Z3"/>
<reference evidence="7" key="1">
    <citation type="submission" date="2013-02" db="EMBL/GenBank/DDBJ databases">
        <authorList>
            <person name="Mueller W."/>
        </authorList>
    </citation>
    <scope>NUCLEOTIDE SEQUENCE</scope>
</reference>
<accession>X5J5Z3</accession>
<proteinExistence type="inferred from homology"/>
<dbReference type="CDD" id="cd16661">
    <property type="entry name" value="RING-Ubox1_NOSIP"/>
    <property type="match status" value="1"/>
</dbReference>
<dbReference type="SUPFAM" id="SSF57850">
    <property type="entry name" value="RING/U-box"/>
    <property type="match status" value="2"/>
</dbReference>
<dbReference type="PANTHER" id="PTHR13063:SF10">
    <property type="entry name" value="NITRIC OXIDE SYNTHASE-INTERACTING PROTEIN"/>
    <property type="match status" value="1"/>
</dbReference>
<keyword evidence="3 4" id="KW-0539">Nucleus</keyword>
<sequence>MGRHGKNATASAVYSYHERRKDTVEGQYGSQSMRLGKDSIKDFDCCSLTLQPCKNPVVTVDGYLYDKEAILECLLHQKRENARRLKEYERQKQRHEEKEFEQGREETHSMVAKFLSTEKSIVSKPINPFTGETTDSKSHDKTSKGQSTTDSGSAEDQRSKLPSFWIPSLTPDAKPTEIKKPDNKTYCPTSGRQLRVKDLVPVKFTPIADRDKKTSTIFKQARYMCPVTHDVLGNSIPCAVLRPSGEVVTMECVEKLIRTSDMMCPLTGKKLKESDIIQLDRGGTGYAASGVTLKAKIAGAAMMA</sequence>
<dbReference type="Gene3D" id="3.30.40.10">
    <property type="entry name" value="Zinc/RING finger domain, C3HC4 (zinc finger)"/>
    <property type="match status" value="2"/>
</dbReference>
<reference evidence="7" key="2">
    <citation type="submission" date="2014-04" db="EMBL/GenBank/DDBJ databases">
        <title>Cytochrome a new linking molecule between photon transduction and electron transmission.</title>
        <authorList>
            <person name="Mueller W.E.G."/>
        </authorList>
    </citation>
    <scope>NUCLEOTIDE SEQUENCE</scope>
</reference>
<dbReference type="InterPro" id="IPR031790">
    <property type="entry name" value="Znf-NOSIP"/>
</dbReference>
<gene>
    <name evidence="7" type="primary">nosip-l</name>
</gene>
<organism evidence="7">
    <name type="scientific">Suberites domuncula</name>
    <name type="common">Sponge</name>
    <dbReference type="NCBI Taxonomy" id="55567"/>
    <lineage>
        <taxon>Eukaryota</taxon>
        <taxon>Metazoa</taxon>
        <taxon>Porifera</taxon>
        <taxon>Demospongiae</taxon>
        <taxon>Heteroscleromorpha</taxon>
        <taxon>Suberitida</taxon>
        <taxon>Suberitidae</taxon>
        <taxon>Suberites</taxon>
    </lineage>
</organism>
<evidence type="ECO:0000313" key="7">
    <source>
        <dbReference type="EMBL" id="CCU09388.1"/>
    </source>
</evidence>
<dbReference type="Pfam" id="PF04641">
    <property type="entry name" value="Rtf2"/>
    <property type="match status" value="1"/>
</dbReference>